<evidence type="ECO:0000313" key="3">
    <source>
        <dbReference type="Proteomes" id="UP001237642"/>
    </source>
</evidence>
<sequence length="221" mass="24407">MADYRSAMDEMEDEFAMISMEDEETGGITYDDEDGGLRHSDKFCEKLFDTPEDKIEKPFGAWMRADPRRRMHTMGSKWLRPGGVTPVKSSVEEGGVRSGSVTNARGINHGNSGMDLGDNLKATTSSVGVNQGEAGKQIVTFESLLPRSQGNKSSTNGKNIIVDPKEMSSNDPKKRRVEDIYGPEIRESPDLEMLLSPQEHEIQNQKNLLMAGAALQARQSL</sequence>
<dbReference type="Proteomes" id="UP001237642">
    <property type="component" value="Unassembled WGS sequence"/>
</dbReference>
<organism evidence="2 3">
    <name type="scientific">Heracleum sosnowskyi</name>
    <dbReference type="NCBI Taxonomy" id="360622"/>
    <lineage>
        <taxon>Eukaryota</taxon>
        <taxon>Viridiplantae</taxon>
        <taxon>Streptophyta</taxon>
        <taxon>Embryophyta</taxon>
        <taxon>Tracheophyta</taxon>
        <taxon>Spermatophyta</taxon>
        <taxon>Magnoliopsida</taxon>
        <taxon>eudicotyledons</taxon>
        <taxon>Gunneridae</taxon>
        <taxon>Pentapetalae</taxon>
        <taxon>asterids</taxon>
        <taxon>campanulids</taxon>
        <taxon>Apiales</taxon>
        <taxon>Apiaceae</taxon>
        <taxon>Apioideae</taxon>
        <taxon>apioid superclade</taxon>
        <taxon>Tordylieae</taxon>
        <taxon>Tordyliinae</taxon>
        <taxon>Heracleum</taxon>
    </lineage>
</organism>
<feature type="compositionally biased region" description="Basic and acidic residues" evidence="1">
    <location>
        <begin position="163"/>
        <end position="182"/>
    </location>
</feature>
<gene>
    <name evidence="2" type="ORF">POM88_014116</name>
</gene>
<feature type="compositionally biased region" description="Polar residues" evidence="1">
    <location>
        <begin position="102"/>
        <end position="111"/>
    </location>
</feature>
<feature type="compositionally biased region" description="Polar residues" evidence="1">
    <location>
        <begin position="147"/>
        <end position="158"/>
    </location>
</feature>
<dbReference type="AlphaFoldDB" id="A0AAD8IZT5"/>
<feature type="region of interest" description="Disordered" evidence="1">
    <location>
        <begin position="147"/>
        <end position="182"/>
    </location>
</feature>
<accession>A0AAD8IZT5</accession>
<feature type="region of interest" description="Disordered" evidence="1">
    <location>
        <begin position="74"/>
        <end position="115"/>
    </location>
</feature>
<protein>
    <submittedName>
        <fullName evidence="2">Uncharacterized protein</fullName>
    </submittedName>
</protein>
<dbReference type="EMBL" id="JAUIZM010000003">
    <property type="protein sequence ID" value="KAK1395060.1"/>
    <property type="molecule type" value="Genomic_DNA"/>
</dbReference>
<name>A0AAD8IZT5_9APIA</name>
<keyword evidence="3" id="KW-1185">Reference proteome</keyword>
<reference evidence="2" key="1">
    <citation type="submission" date="2023-02" db="EMBL/GenBank/DDBJ databases">
        <title>Genome of toxic invasive species Heracleum sosnowskyi carries increased number of genes despite the absence of recent whole-genome duplications.</title>
        <authorList>
            <person name="Schelkunov M."/>
            <person name="Shtratnikova V."/>
            <person name="Makarenko M."/>
            <person name="Klepikova A."/>
            <person name="Omelchenko D."/>
            <person name="Novikova G."/>
            <person name="Obukhova E."/>
            <person name="Bogdanov V."/>
            <person name="Penin A."/>
            <person name="Logacheva M."/>
        </authorList>
    </citation>
    <scope>NUCLEOTIDE SEQUENCE</scope>
    <source>
        <strain evidence="2">Hsosn_3</strain>
        <tissue evidence="2">Leaf</tissue>
    </source>
</reference>
<comment type="caution">
    <text evidence="2">The sequence shown here is derived from an EMBL/GenBank/DDBJ whole genome shotgun (WGS) entry which is preliminary data.</text>
</comment>
<evidence type="ECO:0000313" key="2">
    <source>
        <dbReference type="EMBL" id="KAK1395060.1"/>
    </source>
</evidence>
<evidence type="ECO:0000256" key="1">
    <source>
        <dbReference type="SAM" id="MobiDB-lite"/>
    </source>
</evidence>
<proteinExistence type="predicted"/>
<reference evidence="2" key="2">
    <citation type="submission" date="2023-05" db="EMBL/GenBank/DDBJ databases">
        <authorList>
            <person name="Schelkunov M.I."/>
        </authorList>
    </citation>
    <scope>NUCLEOTIDE SEQUENCE</scope>
    <source>
        <strain evidence="2">Hsosn_3</strain>
        <tissue evidence="2">Leaf</tissue>
    </source>
</reference>